<dbReference type="InterPro" id="IPR013087">
    <property type="entry name" value="Znf_C2H2_type"/>
</dbReference>
<name>A0A4Q9M7N3_9APHY</name>
<evidence type="ECO:0000259" key="3">
    <source>
        <dbReference type="PROSITE" id="PS50157"/>
    </source>
</evidence>
<dbReference type="GO" id="GO:0008270">
    <property type="term" value="F:zinc ion binding"/>
    <property type="evidence" value="ECO:0007669"/>
    <property type="project" value="UniProtKB-KW"/>
</dbReference>
<dbReference type="Gene3D" id="3.30.160.60">
    <property type="entry name" value="Classic Zinc Finger"/>
    <property type="match status" value="1"/>
</dbReference>
<feature type="domain" description="C2H2-type" evidence="3">
    <location>
        <begin position="195"/>
        <end position="226"/>
    </location>
</feature>
<evidence type="ECO:0000256" key="2">
    <source>
        <dbReference type="SAM" id="MobiDB-lite"/>
    </source>
</evidence>
<evidence type="ECO:0000313" key="4">
    <source>
        <dbReference type="EMBL" id="TBU22377.1"/>
    </source>
</evidence>
<keyword evidence="1" id="KW-0862">Zinc</keyword>
<sequence>MFSTYHDESTAITSFMPLDPMAIIHHHVTEDAPLNGVSQHGLTNFWPYGDTSPIVPLSFHDLPAPTPHPIPYVSGHYGSWLPDLISITQETSPTPSSHESAGLQPTEGRLPWPIEADAQLFRILPFDKFPILTISATSLPLSANFPELLSLCTVLVDPNTLVKSFECILCGRLIKTRTSNLRDHLATHDRGRTRFVCAWQGSCGRNYSKRSDCKGHIERDHLMTRPKRGIAKHRTTQPDGSRATRRAVHV</sequence>
<gene>
    <name evidence="4" type="ORF">BD311DRAFT_144250</name>
</gene>
<feature type="region of interest" description="Disordered" evidence="2">
    <location>
        <begin position="227"/>
        <end position="250"/>
    </location>
</feature>
<dbReference type="EMBL" id="ML143544">
    <property type="protein sequence ID" value="TBU22377.1"/>
    <property type="molecule type" value="Genomic_DNA"/>
</dbReference>
<organism evidence="4">
    <name type="scientific">Dichomitus squalens</name>
    <dbReference type="NCBI Taxonomy" id="114155"/>
    <lineage>
        <taxon>Eukaryota</taxon>
        <taxon>Fungi</taxon>
        <taxon>Dikarya</taxon>
        <taxon>Basidiomycota</taxon>
        <taxon>Agaricomycotina</taxon>
        <taxon>Agaricomycetes</taxon>
        <taxon>Polyporales</taxon>
        <taxon>Polyporaceae</taxon>
        <taxon>Dichomitus</taxon>
    </lineage>
</organism>
<accession>A0A4Q9M7N3</accession>
<keyword evidence="1" id="KW-0863">Zinc-finger</keyword>
<dbReference type="PROSITE" id="PS50157">
    <property type="entry name" value="ZINC_FINGER_C2H2_2"/>
    <property type="match status" value="1"/>
</dbReference>
<evidence type="ECO:0000256" key="1">
    <source>
        <dbReference type="PROSITE-ProRule" id="PRU00042"/>
    </source>
</evidence>
<protein>
    <recommendedName>
        <fullName evidence="3">C2H2-type domain-containing protein</fullName>
    </recommendedName>
</protein>
<keyword evidence="1" id="KW-0479">Metal-binding</keyword>
<proteinExistence type="predicted"/>
<dbReference type="AlphaFoldDB" id="A0A4Q9M7N3"/>
<reference evidence="4" key="1">
    <citation type="submission" date="2019-01" db="EMBL/GenBank/DDBJ databases">
        <title>Draft genome sequences of three monokaryotic isolates of the white-rot basidiomycete fungus Dichomitus squalens.</title>
        <authorList>
            <consortium name="DOE Joint Genome Institute"/>
            <person name="Lopez S.C."/>
            <person name="Andreopoulos B."/>
            <person name="Pangilinan J."/>
            <person name="Lipzen A."/>
            <person name="Riley R."/>
            <person name="Ahrendt S."/>
            <person name="Ng V."/>
            <person name="Barry K."/>
            <person name="Daum C."/>
            <person name="Grigoriev I.V."/>
            <person name="Hilden K.S."/>
            <person name="Makela M.R."/>
            <person name="de Vries R.P."/>
        </authorList>
    </citation>
    <scope>NUCLEOTIDE SEQUENCE [LARGE SCALE GENOMIC DNA]</scope>
    <source>
        <strain evidence="4">OM18370.1</strain>
    </source>
</reference>
<dbReference type="Proteomes" id="UP000292957">
    <property type="component" value="Unassembled WGS sequence"/>
</dbReference>